<evidence type="ECO:0000256" key="8">
    <source>
        <dbReference type="PIRSR" id="PIRSR016262-1"/>
    </source>
</evidence>
<dbReference type="InterPro" id="IPR045864">
    <property type="entry name" value="aa-tRNA-synth_II/BPL/LPL"/>
</dbReference>
<protein>
    <recommendedName>
        <fullName evidence="6 7">Octanoyltransferase</fullName>
        <ecNumber evidence="6 7">2.3.1.181</ecNumber>
    </recommendedName>
    <alternativeName>
        <fullName evidence="6">Lipoate-protein ligase B</fullName>
    </alternativeName>
    <alternativeName>
        <fullName evidence="6">Lipoyl/octanoyl transferase</fullName>
    </alternativeName>
    <alternativeName>
        <fullName evidence="6">Octanoyl-[acyl-carrier-protein]-protein N-octanoyltransferase</fullName>
    </alternativeName>
</protein>
<dbReference type="FunFam" id="3.30.930.10:FF:000020">
    <property type="entry name" value="Octanoyltransferase"/>
    <property type="match status" value="1"/>
</dbReference>
<dbReference type="AlphaFoldDB" id="A0A0W0UK42"/>
<evidence type="ECO:0000313" key="12">
    <source>
        <dbReference type="EMBL" id="KTD08234.1"/>
    </source>
</evidence>
<dbReference type="HAMAP" id="MF_00013">
    <property type="entry name" value="LipB"/>
    <property type="match status" value="1"/>
</dbReference>
<dbReference type="PANTHER" id="PTHR10993:SF7">
    <property type="entry name" value="LIPOYLTRANSFERASE 2, MITOCHONDRIAL-RELATED"/>
    <property type="match status" value="1"/>
</dbReference>
<accession>A0A0W0UK42</accession>
<comment type="pathway">
    <text evidence="1 6 7">Protein modification; protein lipoylation via endogenous pathway; protein N(6)-(lipoyl)lysine from octanoyl-[acyl-carrier-protein]: step 1/2.</text>
</comment>
<dbReference type="UniPathway" id="UPA00538">
    <property type="reaction ID" value="UER00592"/>
</dbReference>
<dbReference type="CDD" id="cd16444">
    <property type="entry name" value="LipB"/>
    <property type="match status" value="1"/>
</dbReference>
<dbReference type="PANTHER" id="PTHR10993">
    <property type="entry name" value="OCTANOYLTRANSFERASE"/>
    <property type="match status" value="1"/>
</dbReference>
<name>A0A0W0UK42_9GAMM</name>
<dbReference type="PIRSF" id="PIRSF016262">
    <property type="entry name" value="LPLase"/>
    <property type="match status" value="1"/>
</dbReference>
<feature type="binding site" evidence="6 9">
    <location>
        <begin position="135"/>
        <end position="137"/>
    </location>
    <ligand>
        <name>substrate</name>
    </ligand>
</feature>
<comment type="similarity">
    <text evidence="6 7">Belongs to the LipB family.</text>
</comment>
<dbReference type="SUPFAM" id="SSF55681">
    <property type="entry name" value="Class II aaRS and biotin synthetases"/>
    <property type="match status" value="1"/>
</dbReference>
<keyword evidence="2 6" id="KW-0963">Cytoplasm</keyword>
<comment type="caution">
    <text evidence="12">The sequence shown here is derived from an EMBL/GenBank/DDBJ whole genome shotgun (WGS) entry which is preliminary data.</text>
</comment>
<reference evidence="12 13" key="1">
    <citation type="submission" date="2015-11" db="EMBL/GenBank/DDBJ databases">
        <title>Genomic analysis of 38 Legionella species identifies large and diverse effector repertoires.</title>
        <authorList>
            <person name="Burstein D."/>
            <person name="Amaro F."/>
            <person name="Zusman T."/>
            <person name="Lifshitz Z."/>
            <person name="Cohen O."/>
            <person name="Gilbert J.A."/>
            <person name="Pupko T."/>
            <person name="Shuman H.A."/>
            <person name="Segal G."/>
        </authorList>
    </citation>
    <scope>NUCLEOTIDE SEQUENCE [LARGE SCALE GENOMIC DNA]</scope>
    <source>
        <strain evidence="12 13">JA-26-G1-E2</strain>
    </source>
</reference>
<evidence type="ECO:0000256" key="5">
    <source>
        <dbReference type="ARBA" id="ARBA00024732"/>
    </source>
</evidence>
<comment type="miscellaneous">
    <text evidence="6">In the reaction, the free carboxyl group of octanoic acid is attached via an amide linkage to the epsilon-amino group of a specific lysine residue of lipoyl domains of lipoate-dependent enzymes.</text>
</comment>
<evidence type="ECO:0000256" key="9">
    <source>
        <dbReference type="PIRSR" id="PIRSR016262-2"/>
    </source>
</evidence>
<dbReference type="NCBIfam" id="TIGR00214">
    <property type="entry name" value="lipB"/>
    <property type="match status" value="1"/>
</dbReference>
<evidence type="ECO:0000256" key="4">
    <source>
        <dbReference type="ARBA" id="ARBA00023315"/>
    </source>
</evidence>
<dbReference type="InterPro" id="IPR004143">
    <property type="entry name" value="BPL_LPL_catalytic"/>
</dbReference>
<dbReference type="NCBIfam" id="NF010922">
    <property type="entry name" value="PRK14342.1"/>
    <property type="match status" value="1"/>
</dbReference>
<evidence type="ECO:0000256" key="10">
    <source>
        <dbReference type="PIRSR" id="PIRSR016262-3"/>
    </source>
</evidence>
<dbReference type="GO" id="GO:0009249">
    <property type="term" value="P:protein lipoylation"/>
    <property type="evidence" value="ECO:0007669"/>
    <property type="project" value="InterPro"/>
</dbReference>
<comment type="function">
    <text evidence="5 6 7">Catalyzes the transfer of endogenously produced octanoic acid from octanoyl-acyl-carrier-protein onto the lipoyl domains of lipoate-dependent enzymes. Lipoyl-ACP can also act as a substrate although octanoyl-ACP is likely to be the physiological substrate.</text>
</comment>
<comment type="subcellular location">
    <subcellularLocation>
        <location evidence="6">Cytoplasm</location>
    </subcellularLocation>
</comment>
<evidence type="ECO:0000256" key="1">
    <source>
        <dbReference type="ARBA" id="ARBA00004821"/>
    </source>
</evidence>
<feature type="domain" description="BPL/LPL catalytic" evidence="11">
    <location>
        <begin position="29"/>
        <end position="202"/>
    </location>
</feature>
<evidence type="ECO:0000313" key="13">
    <source>
        <dbReference type="Proteomes" id="UP000054715"/>
    </source>
</evidence>
<gene>
    <name evidence="6 12" type="primary">lipB</name>
    <name evidence="12" type="ORF">Ljam_2429</name>
</gene>
<proteinExistence type="inferred from homology"/>
<feature type="binding site" evidence="6 9">
    <location>
        <begin position="68"/>
        <end position="75"/>
    </location>
    <ligand>
        <name>substrate</name>
    </ligand>
</feature>
<dbReference type="PATRIC" id="fig|455.5.peg.2553"/>
<dbReference type="Proteomes" id="UP000054715">
    <property type="component" value="Unassembled WGS sequence"/>
</dbReference>
<evidence type="ECO:0000256" key="3">
    <source>
        <dbReference type="ARBA" id="ARBA00022679"/>
    </source>
</evidence>
<feature type="binding site" evidence="6 9">
    <location>
        <begin position="148"/>
        <end position="150"/>
    </location>
    <ligand>
        <name>substrate</name>
    </ligand>
</feature>
<dbReference type="PROSITE" id="PS01313">
    <property type="entry name" value="LIPB"/>
    <property type="match status" value="1"/>
</dbReference>
<dbReference type="InterPro" id="IPR000544">
    <property type="entry name" value="Octanoyltransferase"/>
</dbReference>
<dbReference type="EMBL" id="LNYG01000013">
    <property type="protein sequence ID" value="KTD08234.1"/>
    <property type="molecule type" value="Genomic_DNA"/>
</dbReference>
<dbReference type="STRING" id="455.Ljam_2429"/>
<dbReference type="EC" id="2.3.1.181" evidence="6 7"/>
<dbReference type="Gene3D" id="3.30.930.10">
    <property type="entry name" value="Bira Bifunctional Protein, Domain 2"/>
    <property type="match status" value="1"/>
</dbReference>
<keyword evidence="4 6" id="KW-0012">Acyltransferase</keyword>
<organism evidence="12 13">
    <name type="scientific">Legionella jamestowniensis</name>
    <dbReference type="NCBI Taxonomy" id="455"/>
    <lineage>
        <taxon>Bacteria</taxon>
        <taxon>Pseudomonadati</taxon>
        <taxon>Pseudomonadota</taxon>
        <taxon>Gammaproteobacteria</taxon>
        <taxon>Legionellales</taxon>
        <taxon>Legionellaceae</taxon>
        <taxon>Legionella</taxon>
    </lineage>
</organism>
<evidence type="ECO:0000256" key="2">
    <source>
        <dbReference type="ARBA" id="ARBA00022490"/>
    </source>
</evidence>
<feature type="active site" description="Acyl-thioester intermediate" evidence="6 8">
    <location>
        <position position="166"/>
    </location>
</feature>
<comment type="catalytic activity">
    <reaction evidence="6 7">
        <text>octanoyl-[ACP] + L-lysyl-[protein] = N(6)-octanoyl-L-lysyl-[protein] + holo-[ACP] + H(+)</text>
        <dbReference type="Rhea" id="RHEA:17665"/>
        <dbReference type="Rhea" id="RHEA-COMP:9636"/>
        <dbReference type="Rhea" id="RHEA-COMP:9685"/>
        <dbReference type="Rhea" id="RHEA-COMP:9752"/>
        <dbReference type="Rhea" id="RHEA-COMP:9928"/>
        <dbReference type="ChEBI" id="CHEBI:15378"/>
        <dbReference type="ChEBI" id="CHEBI:29969"/>
        <dbReference type="ChEBI" id="CHEBI:64479"/>
        <dbReference type="ChEBI" id="CHEBI:78463"/>
        <dbReference type="ChEBI" id="CHEBI:78809"/>
        <dbReference type="EC" id="2.3.1.181"/>
    </reaction>
</comment>
<dbReference type="PROSITE" id="PS51733">
    <property type="entry name" value="BPL_LPL_CATALYTIC"/>
    <property type="match status" value="1"/>
</dbReference>
<dbReference type="InterPro" id="IPR020605">
    <property type="entry name" value="Octanoyltransferase_CS"/>
</dbReference>
<evidence type="ECO:0000256" key="7">
    <source>
        <dbReference type="PIRNR" id="PIRNR016262"/>
    </source>
</evidence>
<evidence type="ECO:0000256" key="6">
    <source>
        <dbReference type="HAMAP-Rule" id="MF_00013"/>
    </source>
</evidence>
<dbReference type="GO" id="GO:0033819">
    <property type="term" value="F:lipoyl(octanoyl) transferase activity"/>
    <property type="evidence" value="ECO:0007669"/>
    <property type="project" value="UniProtKB-EC"/>
</dbReference>
<evidence type="ECO:0000259" key="11">
    <source>
        <dbReference type="PROSITE" id="PS51733"/>
    </source>
</evidence>
<sequence>MMWNIRNLGLQPYLMAWNNMKEFTSTRNEHTIDELWLLEHPPVYTQGQAGKAEHILNPSSIPVVQSDRGGQVTFHGPGQMVGYILMDIRRQHLGIRTLVSQLEQVLISLLAYYQIDGTIKAGAPGVYVNDKKIASIGLRVKNGCTYHGIALNVAMDLSPFDSINPCGYAKLQMSQISDYVSDVNVAGVSKQFTEVFLTQFEH</sequence>
<dbReference type="GO" id="GO:0005737">
    <property type="term" value="C:cytoplasm"/>
    <property type="evidence" value="ECO:0007669"/>
    <property type="project" value="UniProtKB-SubCell"/>
</dbReference>
<feature type="site" description="Lowers pKa of active site Cys" evidence="6 10">
    <location>
        <position position="132"/>
    </location>
</feature>
<keyword evidence="3 6" id="KW-0808">Transferase</keyword>
<dbReference type="Pfam" id="PF21948">
    <property type="entry name" value="LplA-B_cat"/>
    <property type="match status" value="1"/>
</dbReference>